<evidence type="ECO:0000313" key="1">
    <source>
        <dbReference type="EMBL" id="OHT01639.1"/>
    </source>
</evidence>
<organism evidence="1 2">
    <name type="scientific">Tritrichomonas foetus</name>
    <dbReference type="NCBI Taxonomy" id="1144522"/>
    <lineage>
        <taxon>Eukaryota</taxon>
        <taxon>Metamonada</taxon>
        <taxon>Parabasalia</taxon>
        <taxon>Tritrichomonadida</taxon>
        <taxon>Tritrichomonadidae</taxon>
        <taxon>Tritrichomonas</taxon>
    </lineage>
</organism>
<evidence type="ECO:0000313" key="2">
    <source>
        <dbReference type="Proteomes" id="UP000179807"/>
    </source>
</evidence>
<dbReference type="VEuPathDB" id="TrichDB:TRFO_31524"/>
<protein>
    <submittedName>
        <fullName evidence="1">Uncharacterized protein</fullName>
    </submittedName>
</protein>
<name>A0A1J4JR38_9EUKA</name>
<dbReference type="GeneID" id="94842679"/>
<dbReference type="EMBL" id="MLAK01000903">
    <property type="protein sequence ID" value="OHT01639.1"/>
    <property type="molecule type" value="Genomic_DNA"/>
</dbReference>
<keyword evidence="2" id="KW-1185">Reference proteome</keyword>
<dbReference type="Proteomes" id="UP000179807">
    <property type="component" value="Unassembled WGS sequence"/>
</dbReference>
<gene>
    <name evidence="1" type="ORF">TRFO_31524</name>
</gene>
<sequence length="72" mass="8582">MIYKTPLDLATLSGDQDLVNAIQEKMKNITVPYEEKIREERRKIKEKKIQEKLEKEKEVKQNEDLAMDELFS</sequence>
<dbReference type="RefSeq" id="XP_068354775.1">
    <property type="nucleotide sequence ID" value="XM_068507975.1"/>
</dbReference>
<comment type="caution">
    <text evidence="1">The sequence shown here is derived from an EMBL/GenBank/DDBJ whole genome shotgun (WGS) entry which is preliminary data.</text>
</comment>
<proteinExistence type="predicted"/>
<reference evidence="1" key="1">
    <citation type="submission" date="2016-10" db="EMBL/GenBank/DDBJ databases">
        <authorList>
            <person name="Benchimol M."/>
            <person name="Almeida L.G."/>
            <person name="Vasconcelos A.T."/>
            <person name="Perreira-Neves A."/>
            <person name="Rosa I.A."/>
            <person name="Tasca T."/>
            <person name="Bogo M.R."/>
            <person name="de Souza W."/>
        </authorList>
    </citation>
    <scope>NUCLEOTIDE SEQUENCE [LARGE SCALE GENOMIC DNA]</scope>
    <source>
        <strain evidence="1">K</strain>
    </source>
</reference>
<accession>A0A1J4JR38</accession>
<dbReference type="AlphaFoldDB" id="A0A1J4JR38"/>